<organism evidence="1 2">
    <name type="scientific">Desulfovibrio ferrophilus</name>
    <dbReference type="NCBI Taxonomy" id="241368"/>
    <lineage>
        <taxon>Bacteria</taxon>
        <taxon>Pseudomonadati</taxon>
        <taxon>Thermodesulfobacteriota</taxon>
        <taxon>Desulfovibrionia</taxon>
        <taxon>Desulfovibrionales</taxon>
        <taxon>Desulfovibrionaceae</taxon>
        <taxon>Desulfovibrio</taxon>
    </lineage>
</organism>
<protein>
    <submittedName>
        <fullName evidence="1">Capsule polysaccharide biosynthesis protein</fullName>
    </submittedName>
</protein>
<accession>A0A2Z6B1I0</accession>
<reference evidence="1 2" key="1">
    <citation type="journal article" date="2018" name="Sci. Adv.">
        <title>Multi-heme cytochromes provide a pathway for survival in energy-limited environments.</title>
        <authorList>
            <person name="Deng X."/>
            <person name="Dohmae N."/>
            <person name="Nealson K.H."/>
            <person name="Hashimoto K."/>
            <person name="Okamoto A."/>
        </authorList>
    </citation>
    <scope>NUCLEOTIDE SEQUENCE [LARGE SCALE GENOMIC DNA]</scope>
    <source>
        <strain evidence="1 2">IS5</strain>
    </source>
</reference>
<evidence type="ECO:0000313" key="1">
    <source>
        <dbReference type="EMBL" id="BBD09323.1"/>
    </source>
</evidence>
<dbReference type="OrthoDB" id="5653355at2"/>
<proteinExistence type="predicted"/>
<dbReference type="AlphaFoldDB" id="A0A2Z6B1I0"/>
<dbReference type="EMBL" id="AP017378">
    <property type="protein sequence ID" value="BBD09323.1"/>
    <property type="molecule type" value="Genomic_DNA"/>
</dbReference>
<gene>
    <name evidence="1" type="ORF">DFE_2597</name>
</gene>
<name>A0A2Z6B1I0_9BACT</name>
<keyword evidence="2" id="KW-1185">Reference proteome</keyword>
<dbReference type="KEGG" id="dfl:DFE_2597"/>
<dbReference type="Proteomes" id="UP000269883">
    <property type="component" value="Chromosome"/>
</dbReference>
<sequence>MIPFHRQAELFASFVNRSLPSILAQHPQGEKIGVVITRWSCNTVPWFNLALALMLRAAGTDVVLIYDDMTENIIPGDHHHESALLNAILTQLSFMPLVHLSEMSNVEASQSDLDFLQDNAKLNAFYINRTTVPTAKVLETQARIFQDFLEVMPKIKGVFNTVPMQAVVIPGGLAGHSGLFIRAGKSCGVRTSTYDSGPNEFLMGANDVAGYLRDIPSLVKAVDDFPRFEKALKLSEQEFSNRLARKDDRQFQPVTFDEDSTDRQFDALIPLNVECDTASLLPRSDFSGLWDWLNNTIEFILKEGGKVAVREHPSIYNHSGLLSEKLVEQFSGNPRFHFFRRTDPVNTYRLVADSKFVLPYASTVGVETAMMGKTTLVESPVYYSELAFVTKARSADDYFRLIREFRQSAPPTNADQQREAKICFYYLYYCNYLRTKFTPIPENFEEWINSSIDALASQDELQMIIKAYREGIPLAKLNSKRQFNLD</sequence>
<evidence type="ECO:0000313" key="2">
    <source>
        <dbReference type="Proteomes" id="UP000269883"/>
    </source>
</evidence>
<dbReference type="RefSeq" id="WP_126380194.1">
    <property type="nucleotide sequence ID" value="NZ_AP017378.1"/>
</dbReference>